<proteinExistence type="predicted"/>
<dbReference type="RefSeq" id="XP_022833114.1">
    <property type="nucleotide sequence ID" value="XM_022977346.1"/>
</dbReference>
<protein>
    <submittedName>
        <fullName evidence="3">Uncharacterized protein LOC111361021</fullName>
    </submittedName>
</protein>
<keyword evidence="2" id="KW-1185">Reference proteome</keyword>
<dbReference type="OrthoDB" id="417598at2759"/>
<sequence>MLRIEVGHRNASWSNTLWKLQLVLNITKQKTTQTSAIKLMIGTDATTPIIRSLVRDLAVNAPEVNREALREISRNRASELLKKNQEHQDQTVNKSRRPPREYKVDDLAFVIKYSQSTGKLDPGMRGPYKVTKVLPNGRYELRLLGGSCGKTTQAASQHMVPWKGEWCPETCASFFENNETNDSDDNPGHPGSSDRAAGRLSMPELDEVAAMTSSQDNPLKTSPETN</sequence>
<reference evidence="3" key="1">
    <citation type="submission" date="2025-08" db="UniProtKB">
        <authorList>
            <consortium name="RefSeq"/>
        </authorList>
    </citation>
    <scope>IDENTIFICATION</scope>
    <source>
        <strain evidence="3">Ishihara</strain>
        <tissue evidence="3">Whole body</tissue>
    </source>
</reference>
<feature type="region of interest" description="Disordered" evidence="1">
    <location>
        <begin position="79"/>
        <end position="99"/>
    </location>
</feature>
<organism evidence="2 3">
    <name type="scientific">Spodoptera litura</name>
    <name type="common">Asian cotton leafworm</name>
    <dbReference type="NCBI Taxonomy" id="69820"/>
    <lineage>
        <taxon>Eukaryota</taxon>
        <taxon>Metazoa</taxon>
        <taxon>Ecdysozoa</taxon>
        <taxon>Arthropoda</taxon>
        <taxon>Hexapoda</taxon>
        <taxon>Insecta</taxon>
        <taxon>Pterygota</taxon>
        <taxon>Neoptera</taxon>
        <taxon>Endopterygota</taxon>
        <taxon>Lepidoptera</taxon>
        <taxon>Glossata</taxon>
        <taxon>Ditrysia</taxon>
        <taxon>Noctuoidea</taxon>
        <taxon>Noctuidae</taxon>
        <taxon>Amphipyrinae</taxon>
        <taxon>Spodoptera</taxon>
    </lineage>
</organism>
<gene>
    <name evidence="3" type="primary">LOC111361021</name>
</gene>
<dbReference type="AlphaFoldDB" id="A0A9J7J1I4"/>
<evidence type="ECO:0000256" key="1">
    <source>
        <dbReference type="SAM" id="MobiDB-lite"/>
    </source>
</evidence>
<feature type="compositionally biased region" description="Basic and acidic residues" evidence="1">
    <location>
        <begin position="79"/>
        <end position="89"/>
    </location>
</feature>
<feature type="compositionally biased region" description="Polar residues" evidence="1">
    <location>
        <begin position="211"/>
        <end position="226"/>
    </location>
</feature>
<evidence type="ECO:0000313" key="2">
    <source>
        <dbReference type="Proteomes" id="UP000301870"/>
    </source>
</evidence>
<feature type="region of interest" description="Disordered" evidence="1">
    <location>
        <begin position="178"/>
        <end position="226"/>
    </location>
</feature>
<name>A0A9J7J1I4_SPOLT</name>
<evidence type="ECO:0000313" key="3">
    <source>
        <dbReference type="RefSeq" id="XP_022833114.1"/>
    </source>
</evidence>
<dbReference type="KEGG" id="sliu:111361021"/>
<accession>A0A9J7J1I4</accession>
<dbReference type="GeneID" id="111361021"/>
<dbReference type="Proteomes" id="UP000301870">
    <property type="component" value="Chromosome Z"/>
</dbReference>